<sequence>MSHNYNSHYKRNIKCQNSKQQSKEFEIIIISDNEKITEYLYEILSISFTKEE</sequence>
<reference evidence="1" key="1">
    <citation type="submission" date="2021-06" db="EMBL/GenBank/DDBJ databases">
        <authorList>
            <person name="Kallberg Y."/>
            <person name="Tangrot J."/>
            <person name="Rosling A."/>
        </authorList>
    </citation>
    <scope>NUCLEOTIDE SEQUENCE</scope>
    <source>
        <strain evidence="1">MA461A</strain>
    </source>
</reference>
<feature type="non-terminal residue" evidence="1">
    <location>
        <position position="52"/>
    </location>
</feature>
<name>A0ACA9QG32_9GLOM</name>
<protein>
    <submittedName>
        <fullName evidence="1">28333_t:CDS:1</fullName>
    </submittedName>
</protein>
<proteinExistence type="predicted"/>
<dbReference type="Proteomes" id="UP000789920">
    <property type="component" value="Unassembled WGS sequence"/>
</dbReference>
<dbReference type="EMBL" id="CAJVQC010029575">
    <property type="protein sequence ID" value="CAG8743003.1"/>
    <property type="molecule type" value="Genomic_DNA"/>
</dbReference>
<comment type="caution">
    <text evidence="1">The sequence shown here is derived from an EMBL/GenBank/DDBJ whole genome shotgun (WGS) entry which is preliminary data.</text>
</comment>
<keyword evidence="2" id="KW-1185">Reference proteome</keyword>
<accession>A0ACA9QG32</accession>
<gene>
    <name evidence="1" type="ORF">RPERSI_LOCUS13348</name>
</gene>
<evidence type="ECO:0000313" key="1">
    <source>
        <dbReference type="EMBL" id="CAG8743003.1"/>
    </source>
</evidence>
<organism evidence="1 2">
    <name type="scientific">Racocetra persica</name>
    <dbReference type="NCBI Taxonomy" id="160502"/>
    <lineage>
        <taxon>Eukaryota</taxon>
        <taxon>Fungi</taxon>
        <taxon>Fungi incertae sedis</taxon>
        <taxon>Mucoromycota</taxon>
        <taxon>Glomeromycotina</taxon>
        <taxon>Glomeromycetes</taxon>
        <taxon>Diversisporales</taxon>
        <taxon>Gigasporaceae</taxon>
        <taxon>Racocetra</taxon>
    </lineage>
</organism>
<evidence type="ECO:0000313" key="2">
    <source>
        <dbReference type="Proteomes" id="UP000789920"/>
    </source>
</evidence>